<dbReference type="AlphaFoldDB" id="A0A9X4G9C3"/>
<organism evidence="1 2">
    <name type="scientific">Actinobacillus equuli subsp. equuli</name>
    <dbReference type="NCBI Taxonomy" id="202947"/>
    <lineage>
        <taxon>Bacteria</taxon>
        <taxon>Pseudomonadati</taxon>
        <taxon>Pseudomonadota</taxon>
        <taxon>Gammaproteobacteria</taxon>
        <taxon>Pasteurellales</taxon>
        <taxon>Pasteurellaceae</taxon>
        <taxon>Actinobacillus</taxon>
    </lineage>
</organism>
<dbReference type="EMBL" id="JAPHVQ010000116">
    <property type="protein sequence ID" value="MDE8035884.1"/>
    <property type="molecule type" value="Genomic_DNA"/>
</dbReference>
<evidence type="ECO:0000313" key="2">
    <source>
        <dbReference type="Proteomes" id="UP001142444"/>
    </source>
</evidence>
<gene>
    <name evidence="1" type="ORF">OQ257_12105</name>
</gene>
<protein>
    <submittedName>
        <fullName evidence="1">Uncharacterized protein</fullName>
    </submittedName>
</protein>
<feature type="non-terminal residue" evidence="1">
    <location>
        <position position="1"/>
    </location>
</feature>
<dbReference type="Proteomes" id="UP001142444">
    <property type="component" value="Unassembled WGS sequence"/>
</dbReference>
<sequence length="60" mass="7199">MKQEFKKWLINQNSQYINDCGIETILSRVDDELSILQIATEEERIQLLEWLDQFIDNLTI</sequence>
<name>A0A9X4G9C3_ACTEU</name>
<proteinExistence type="predicted"/>
<accession>A0A9X4G9C3</accession>
<reference evidence="1" key="2">
    <citation type="journal article" date="2023" name="Pathogens">
        <title>Pathological Features and Genomic Characterization of an Actinobacillus equuli subsp. equuli Bearing Unique Virulence-Associated Genes from an Adult Horse with Pleuropneumonia.</title>
        <authorList>
            <person name="Kamali M."/>
            <person name="Carossino M."/>
            <person name="Del Piero F."/>
            <person name="Peak L."/>
            <person name="Mitchell M.S."/>
            <person name="Willette J."/>
            <person name="Baker R."/>
            <person name="Li F."/>
            <person name="Kenez A."/>
            <person name="Balasuriya U.B.R."/>
            <person name="Go Y.Y."/>
        </authorList>
    </citation>
    <scope>NUCLEOTIDE SEQUENCE</scope>
    <source>
        <strain evidence="1">4524</strain>
    </source>
</reference>
<reference evidence="1" key="1">
    <citation type="submission" date="2022-11" db="EMBL/GenBank/DDBJ databases">
        <authorList>
            <person name="Kamali M."/>
            <person name="Peak L."/>
            <person name="Go Y.Y."/>
            <person name="Balasuriya U.B.R."/>
            <person name="Carossino M."/>
        </authorList>
    </citation>
    <scope>NUCLEOTIDE SEQUENCE</scope>
    <source>
        <strain evidence="1">4524</strain>
    </source>
</reference>
<keyword evidence="2" id="KW-1185">Reference proteome</keyword>
<evidence type="ECO:0000313" key="1">
    <source>
        <dbReference type="EMBL" id="MDE8035884.1"/>
    </source>
</evidence>
<dbReference type="RefSeq" id="WP_043880771.1">
    <property type="nucleotide sequence ID" value="NZ_JAPHVQ010000116.1"/>
</dbReference>
<comment type="caution">
    <text evidence="1">The sequence shown here is derived from an EMBL/GenBank/DDBJ whole genome shotgun (WGS) entry which is preliminary data.</text>
</comment>